<evidence type="ECO:0000256" key="7">
    <source>
        <dbReference type="PROSITE-ProRule" id="PRU01373"/>
    </source>
</evidence>
<keyword evidence="5 7" id="KW-0573">Peptidoglycan synthesis</keyword>
<dbReference type="PROSITE" id="PS52029">
    <property type="entry name" value="LD_TPASE"/>
    <property type="match status" value="1"/>
</dbReference>
<dbReference type="EMBL" id="FOVR01000001">
    <property type="protein sequence ID" value="SFN68319.1"/>
    <property type="molecule type" value="Genomic_DNA"/>
</dbReference>
<evidence type="ECO:0000259" key="8">
    <source>
        <dbReference type="PROSITE" id="PS52029"/>
    </source>
</evidence>
<name>A0A1I5B1G5_9HYPH</name>
<dbReference type="InterPro" id="IPR052905">
    <property type="entry name" value="LD-transpeptidase_YkuD-like"/>
</dbReference>
<evidence type="ECO:0000256" key="3">
    <source>
        <dbReference type="ARBA" id="ARBA00022679"/>
    </source>
</evidence>
<dbReference type="Pfam" id="PF01471">
    <property type="entry name" value="PG_binding_1"/>
    <property type="match status" value="1"/>
</dbReference>
<gene>
    <name evidence="9" type="ORF">SAMN04488056_101678</name>
</gene>
<dbReference type="Gene3D" id="2.40.440.10">
    <property type="entry name" value="L,D-transpeptidase catalytic domain-like"/>
    <property type="match status" value="1"/>
</dbReference>
<dbReference type="InterPro" id="IPR005490">
    <property type="entry name" value="LD_TPept_cat_dom"/>
</dbReference>
<keyword evidence="4 7" id="KW-0133">Cell shape</keyword>
<dbReference type="AlphaFoldDB" id="A0A1I5B1G5"/>
<feature type="active site" description="Proton donor/acceptor" evidence="7">
    <location>
        <position position="341"/>
    </location>
</feature>
<dbReference type="InterPro" id="IPR038063">
    <property type="entry name" value="Transpep_catalytic_dom"/>
</dbReference>
<comment type="similarity">
    <text evidence="2">Belongs to the YkuD family.</text>
</comment>
<dbReference type="InterPro" id="IPR036366">
    <property type="entry name" value="PGBDSf"/>
</dbReference>
<comment type="pathway">
    <text evidence="1 7">Cell wall biogenesis; peptidoglycan biosynthesis.</text>
</comment>
<proteinExistence type="inferred from homology"/>
<dbReference type="InterPro" id="IPR002477">
    <property type="entry name" value="Peptidoglycan-bd-like"/>
</dbReference>
<evidence type="ECO:0000256" key="1">
    <source>
        <dbReference type="ARBA" id="ARBA00004752"/>
    </source>
</evidence>
<reference evidence="9 10" key="1">
    <citation type="submission" date="2016-10" db="EMBL/GenBank/DDBJ databases">
        <authorList>
            <person name="de Groot N.N."/>
        </authorList>
    </citation>
    <scope>NUCLEOTIDE SEQUENCE [LARGE SCALE GENOMIC DNA]</scope>
    <source>
        <strain evidence="9 10">CGMCC 1.9157</strain>
    </source>
</reference>
<dbReference type="GO" id="GO:0016740">
    <property type="term" value="F:transferase activity"/>
    <property type="evidence" value="ECO:0007669"/>
    <property type="project" value="UniProtKB-KW"/>
</dbReference>
<keyword evidence="10" id="KW-1185">Reference proteome</keyword>
<dbReference type="PANTHER" id="PTHR41533:SF1">
    <property type="entry name" value="L,D-TRANSPEPTIDASE YCBB-RELATED"/>
    <property type="match status" value="1"/>
</dbReference>
<organism evidence="9 10">
    <name type="scientific">Cohaesibacter marisflavi</name>
    <dbReference type="NCBI Taxonomy" id="655353"/>
    <lineage>
        <taxon>Bacteria</taxon>
        <taxon>Pseudomonadati</taxon>
        <taxon>Pseudomonadota</taxon>
        <taxon>Alphaproteobacteria</taxon>
        <taxon>Hyphomicrobiales</taxon>
        <taxon>Cohaesibacteraceae</taxon>
    </lineage>
</organism>
<sequence>MAKVTMTNSKPGYSEIVTKQKINRRTFLTSGSQMVAGFATALSTPAFAQAVNPIDEVLNQSPVEWGDRFDTPGQTVAAVRTAEPTLSPSTVSNIENAMQIYYGIVQRGGWPIVPDDQVLRLGHKSPAVVILRERLGMSGDLIQNIGVNDVFDSYVDAAVRRFQSRHGIHPDGVIGKETFAAMNVPVQVRLRQLETNLVRVRSMSGFLGKRYVMVNIPAAEIETVEEGQVHSRHTAVVGKIDRQTPVLKSTIHEINFNPYWHVPASIIRKDLIPKMLKDPNYLRDNKIHIRDLKNNVELDASQVDWTTDEALNYQFRQEPGAKNSMGSIKINFHNKYAVYLHDTPSKTLFGNSYRFHSSGCVRVQNVREFVVWVLEDTPGWDRFAIDEVIRSGEREDVSVRGKVPIYMTYITAWATSEGMVHFREDIYDRDGLSAMAPASTPVQG</sequence>
<dbReference type="GO" id="GO:0071555">
    <property type="term" value="P:cell wall organization"/>
    <property type="evidence" value="ECO:0007669"/>
    <property type="project" value="UniProtKB-UniRule"/>
</dbReference>
<dbReference type="GO" id="GO:0009252">
    <property type="term" value="P:peptidoglycan biosynthetic process"/>
    <property type="evidence" value="ECO:0007669"/>
    <property type="project" value="UniProtKB-UniPathway"/>
</dbReference>
<dbReference type="PANTHER" id="PTHR41533">
    <property type="entry name" value="L,D-TRANSPEPTIDASE HI_1667-RELATED"/>
    <property type="match status" value="1"/>
</dbReference>
<evidence type="ECO:0000256" key="4">
    <source>
        <dbReference type="ARBA" id="ARBA00022960"/>
    </source>
</evidence>
<feature type="active site" description="Nucleophile" evidence="7">
    <location>
        <position position="360"/>
    </location>
</feature>
<dbReference type="SUPFAM" id="SSF47090">
    <property type="entry name" value="PGBD-like"/>
    <property type="match status" value="1"/>
</dbReference>
<dbReference type="Pfam" id="PF03734">
    <property type="entry name" value="YkuD"/>
    <property type="match status" value="1"/>
</dbReference>
<dbReference type="UniPathway" id="UPA00219"/>
<dbReference type="Gene3D" id="1.10.101.10">
    <property type="entry name" value="PGBD-like superfamily/PGBD"/>
    <property type="match status" value="1"/>
</dbReference>
<protein>
    <submittedName>
        <fullName evidence="9">Murein L,D-transpeptidase YcbB/YkuD</fullName>
    </submittedName>
</protein>
<dbReference type="PROSITE" id="PS51318">
    <property type="entry name" value="TAT"/>
    <property type="match status" value="1"/>
</dbReference>
<evidence type="ECO:0000313" key="10">
    <source>
        <dbReference type="Proteomes" id="UP000199236"/>
    </source>
</evidence>
<dbReference type="SUPFAM" id="SSF141523">
    <property type="entry name" value="L,D-transpeptidase catalytic domain-like"/>
    <property type="match status" value="1"/>
</dbReference>
<feature type="domain" description="L,D-TPase catalytic" evidence="8">
    <location>
        <begin position="210"/>
        <end position="386"/>
    </location>
</feature>
<keyword evidence="6 7" id="KW-0961">Cell wall biogenesis/degradation</keyword>
<evidence type="ECO:0000256" key="6">
    <source>
        <dbReference type="ARBA" id="ARBA00023316"/>
    </source>
</evidence>
<keyword evidence="3" id="KW-0808">Transferase</keyword>
<dbReference type="Proteomes" id="UP000199236">
    <property type="component" value="Unassembled WGS sequence"/>
</dbReference>
<dbReference type="OrthoDB" id="9778545at2"/>
<dbReference type="STRING" id="655353.SAMN04488056_101678"/>
<dbReference type="GO" id="GO:0004180">
    <property type="term" value="F:carboxypeptidase activity"/>
    <property type="evidence" value="ECO:0007669"/>
    <property type="project" value="UniProtKB-ARBA"/>
</dbReference>
<dbReference type="InterPro" id="IPR006311">
    <property type="entry name" value="TAT_signal"/>
</dbReference>
<dbReference type="CDD" id="cd16913">
    <property type="entry name" value="YkuD_like"/>
    <property type="match status" value="1"/>
</dbReference>
<evidence type="ECO:0000256" key="5">
    <source>
        <dbReference type="ARBA" id="ARBA00022984"/>
    </source>
</evidence>
<dbReference type="InterPro" id="IPR036365">
    <property type="entry name" value="PGBD-like_sf"/>
</dbReference>
<accession>A0A1I5B1G5</accession>
<evidence type="ECO:0000313" key="9">
    <source>
        <dbReference type="EMBL" id="SFN68319.1"/>
    </source>
</evidence>
<evidence type="ECO:0000256" key="2">
    <source>
        <dbReference type="ARBA" id="ARBA00005992"/>
    </source>
</evidence>
<dbReference type="GO" id="GO:0008360">
    <property type="term" value="P:regulation of cell shape"/>
    <property type="evidence" value="ECO:0007669"/>
    <property type="project" value="UniProtKB-UniRule"/>
</dbReference>